<dbReference type="GO" id="GO:0005737">
    <property type="term" value="C:cytoplasm"/>
    <property type="evidence" value="ECO:0007669"/>
    <property type="project" value="InterPro"/>
</dbReference>
<sequence length="779" mass="88211">MKKQFFSQPKKSEILNHEELQIADQKVEHLRSAISSITKKIAPSSPNSDIDKVVKKTMEYQLGTTLIEESRQFKECHLFQYILKESGLIEQQLGRENADHEMKVEELVYTPLQNVLENEFPNVLKHKNALRKYCLDKDSASNRYNATKKETVKEDLEEADNKVEQSRDVLAIEMFNILSKENEFAEYLLQLLKLQRGYYESALKNLETVIPQLEKEIGNSAVRKVFGTDLKEHLRVTGKRIAYPLEICISILSQYGILEEGLFRVAGSTSKVKRLKLSIDSGCFSALIPEYRDVHVLASLLKLYLRELPEPLLTFSLHNEWINAIQCQGNQRLEVVKNIIDRLPQENKDNLSYLIQFLSKLSQHPENKMCASNIAIVLSPNLLWCKDKEENTSMGNCVSINMKPIRCSPNDVSKYVNLPRLFYEEEIGRGNKINTDVKPESPRPNTRKKKYAPIPPNTLAKTENDMSSGLYKSLDTTSVNSTTVTNDSFNNNMSNVGKSSDNLVLPEPNPHVFSEDLLRPAQESSVTNFLTSKVHSISSENNKPNVLDPSNDLISPSKHIVVHSQKVTNNNPSVVTNPHKVTENANYQLRHKETTSRPAKPEVPARPLSLSKRTTEHTDPVLKKTQCSLYNVADKMHPSIINIRKDAEPHLAQSERQSIKKAETEPKIDVEIFENKGELHSPYNVTMIKLNSKDESTDKLSTCGDNEDIKLKEQLVSTKPPHVPQKDCDRKSSHTRAKSEGGIVELDGDNSNMQKSVSSRNLHKPTQPPPPPPEKNPPP</sequence>
<evidence type="ECO:0000313" key="6">
    <source>
        <dbReference type="EMBL" id="KAJ8912956.1"/>
    </source>
</evidence>
<evidence type="ECO:0000259" key="4">
    <source>
        <dbReference type="PROSITE" id="PS50238"/>
    </source>
</evidence>
<feature type="region of interest" description="Disordered" evidence="3">
    <location>
        <begin position="433"/>
        <end position="464"/>
    </location>
</feature>
<dbReference type="InterPro" id="IPR027267">
    <property type="entry name" value="AH/BAR_dom_sf"/>
</dbReference>
<dbReference type="FunFam" id="1.10.555.10:FF:000001">
    <property type="entry name" value="Rho GTPase activating protein 44"/>
    <property type="match status" value="1"/>
</dbReference>
<feature type="domain" description="BAR" evidence="5">
    <location>
        <begin position="1"/>
        <end position="222"/>
    </location>
</feature>
<dbReference type="AlphaFoldDB" id="A0AAV8VGG3"/>
<evidence type="ECO:0008006" key="8">
    <source>
        <dbReference type="Google" id="ProtNLM"/>
    </source>
</evidence>
<dbReference type="InterPro" id="IPR000198">
    <property type="entry name" value="RhoGAP_dom"/>
</dbReference>
<dbReference type="SMART" id="SM00324">
    <property type="entry name" value="RhoGAP"/>
    <property type="match status" value="1"/>
</dbReference>
<dbReference type="SUPFAM" id="SSF103657">
    <property type="entry name" value="BAR/IMD domain-like"/>
    <property type="match status" value="1"/>
</dbReference>
<proteinExistence type="predicted"/>
<dbReference type="Pfam" id="PF00620">
    <property type="entry name" value="RhoGAP"/>
    <property type="match status" value="1"/>
</dbReference>
<feature type="compositionally biased region" description="Pro residues" evidence="3">
    <location>
        <begin position="766"/>
        <end position="779"/>
    </location>
</feature>
<name>A0AAV8VGG3_9CUCU</name>
<evidence type="ECO:0000256" key="3">
    <source>
        <dbReference type="SAM" id="MobiDB-lite"/>
    </source>
</evidence>
<dbReference type="PANTHER" id="PTHR14130:SF14">
    <property type="entry name" value="RHO GTPASE-ACTIVATING PROTEIN 92B"/>
    <property type="match status" value="1"/>
</dbReference>
<feature type="compositionally biased region" description="Polar residues" evidence="3">
    <location>
        <begin position="749"/>
        <end position="760"/>
    </location>
</feature>
<dbReference type="SMART" id="SM00721">
    <property type="entry name" value="BAR"/>
    <property type="match status" value="1"/>
</dbReference>
<dbReference type="Gene3D" id="1.10.555.10">
    <property type="entry name" value="Rho GTPase activation protein"/>
    <property type="match status" value="1"/>
</dbReference>
<dbReference type="EMBL" id="JANEYG010000106">
    <property type="protein sequence ID" value="KAJ8912956.1"/>
    <property type="molecule type" value="Genomic_DNA"/>
</dbReference>
<dbReference type="PROSITE" id="PS51021">
    <property type="entry name" value="BAR"/>
    <property type="match status" value="1"/>
</dbReference>
<dbReference type="GO" id="GO:0032956">
    <property type="term" value="P:regulation of actin cytoskeleton organization"/>
    <property type="evidence" value="ECO:0007669"/>
    <property type="project" value="TreeGrafter"/>
</dbReference>
<evidence type="ECO:0000313" key="7">
    <source>
        <dbReference type="Proteomes" id="UP001159042"/>
    </source>
</evidence>
<evidence type="ECO:0000256" key="1">
    <source>
        <dbReference type="ARBA" id="ARBA00022468"/>
    </source>
</evidence>
<reference evidence="6 7" key="1">
    <citation type="journal article" date="2023" name="Insect Mol. Biol.">
        <title>Genome sequencing provides insights into the evolution of gene families encoding plant cell wall-degrading enzymes in longhorned beetles.</title>
        <authorList>
            <person name="Shin N.R."/>
            <person name="Okamura Y."/>
            <person name="Kirsch R."/>
            <person name="Pauchet Y."/>
        </authorList>
    </citation>
    <scope>NUCLEOTIDE SEQUENCE [LARGE SCALE GENOMIC DNA]</scope>
    <source>
        <strain evidence="6">EAD_L_NR</strain>
    </source>
</reference>
<dbReference type="SUPFAM" id="SSF48350">
    <property type="entry name" value="GTPase activation domain, GAP"/>
    <property type="match status" value="1"/>
</dbReference>
<dbReference type="Proteomes" id="UP001159042">
    <property type="component" value="Unassembled WGS sequence"/>
</dbReference>
<keyword evidence="1" id="KW-0343">GTPase activation</keyword>
<dbReference type="InterPro" id="IPR008936">
    <property type="entry name" value="Rho_GTPase_activation_prot"/>
</dbReference>
<dbReference type="InterPro" id="IPR004148">
    <property type="entry name" value="BAR_dom"/>
</dbReference>
<keyword evidence="7" id="KW-1185">Reference proteome</keyword>
<dbReference type="GO" id="GO:0005096">
    <property type="term" value="F:GTPase activator activity"/>
    <property type="evidence" value="ECO:0007669"/>
    <property type="project" value="UniProtKB-KW"/>
</dbReference>
<evidence type="ECO:0000256" key="2">
    <source>
        <dbReference type="ARBA" id="ARBA00022553"/>
    </source>
</evidence>
<dbReference type="InterPro" id="IPR047165">
    <property type="entry name" value="RHG17/44/SH3BP1-like"/>
</dbReference>
<protein>
    <recommendedName>
        <fullName evidence="8">Rho GTPase-activating protein 17</fullName>
    </recommendedName>
</protein>
<evidence type="ECO:0000259" key="5">
    <source>
        <dbReference type="PROSITE" id="PS51021"/>
    </source>
</evidence>
<comment type="caution">
    <text evidence="6">The sequence shown here is derived from an EMBL/GenBank/DDBJ whole genome shotgun (WGS) entry which is preliminary data.</text>
</comment>
<dbReference type="GO" id="GO:0035020">
    <property type="term" value="P:regulation of Rac protein signal transduction"/>
    <property type="evidence" value="ECO:0007669"/>
    <property type="project" value="TreeGrafter"/>
</dbReference>
<keyword evidence="2" id="KW-0597">Phosphoprotein</keyword>
<feature type="region of interest" description="Disordered" evidence="3">
    <location>
        <begin position="715"/>
        <end position="779"/>
    </location>
</feature>
<gene>
    <name evidence="6" type="ORF">NQ315_000011</name>
</gene>
<dbReference type="Gene3D" id="1.20.1270.60">
    <property type="entry name" value="Arfaptin homology (AH) domain/BAR domain"/>
    <property type="match status" value="1"/>
</dbReference>
<dbReference type="PANTHER" id="PTHR14130">
    <property type="entry name" value="3BP-1 RELATED RHOGAP"/>
    <property type="match status" value="1"/>
</dbReference>
<organism evidence="6 7">
    <name type="scientific">Exocentrus adspersus</name>
    <dbReference type="NCBI Taxonomy" id="1586481"/>
    <lineage>
        <taxon>Eukaryota</taxon>
        <taxon>Metazoa</taxon>
        <taxon>Ecdysozoa</taxon>
        <taxon>Arthropoda</taxon>
        <taxon>Hexapoda</taxon>
        <taxon>Insecta</taxon>
        <taxon>Pterygota</taxon>
        <taxon>Neoptera</taxon>
        <taxon>Endopterygota</taxon>
        <taxon>Coleoptera</taxon>
        <taxon>Polyphaga</taxon>
        <taxon>Cucujiformia</taxon>
        <taxon>Chrysomeloidea</taxon>
        <taxon>Cerambycidae</taxon>
        <taxon>Lamiinae</taxon>
        <taxon>Acanthocinini</taxon>
        <taxon>Exocentrus</taxon>
    </lineage>
</organism>
<feature type="domain" description="Rho-GAP" evidence="4">
    <location>
        <begin position="228"/>
        <end position="423"/>
    </location>
</feature>
<dbReference type="GO" id="GO:0007165">
    <property type="term" value="P:signal transduction"/>
    <property type="evidence" value="ECO:0007669"/>
    <property type="project" value="InterPro"/>
</dbReference>
<accession>A0AAV8VGG3</accession>
<dbReference type="Pfam" id="PF03114">
    <property type="entry name" value="BAR"/>
    <property type="match status" value="1"/>
</dbReference>
<dbReference type="PROSITE" id="PS50238">
    <property type="entry name" value="RHOGAP"/>
    <property type="match status" value="1"/>
</dbReference>